<dbReference type="EMBL" id="JBBNAE010000003">
    <property type="protein sequence ID" value="KAK9138878.1"/>
    <property type="molecule type" value="Genomic_DNA"/>
</dbReference>
<keyword evidence="1" id="KW-1133">Transmembrane helix</keyword>
<dbReference type="PANTHER" id="PTHR35307:SF3">
    <property type="entry name" value="DUF4220 DOMAIN-CONTAINING PROTEIN"/>
    <property type="match status" value="1"/>
</dbReference>
<feature type="transmembrane region" description="Helical" evidence="1">
    <location>
        <begin position="220"/>
        <end position="239"/>
    </location>
</feature>
<keyword evidence="3" id="KW-1185">Reference proteome</keyword>
<evidence type="ECO:0000313" key="3">
    <source>
        <dbReference type="Proteomes" id="UP001417504"/>
    </source>
</evidence>
<sequence length="706" mass="79763">MARPSCSSGDSRSSAPIPLIGLYIAGVTLVCLILILCDIISSFRRKTRYVPCKWFSLNSATLTLLAIASKLPVDLTTYMPSAGDQLSKLTGTTLVCVSMCFLMPSLAINGERESISNMIALSLFVVTIAVNICIQIYIGVIFSFIVEHIMIICCMLLFLPVLWTYTSVVINEKITFSEAMKNNIKKREASSSLLHQVKLWYMSSSISNPQYFVRGSSDSAFSVVMICFLCLTVLLQATLRSLAHKSETCEGISDYGWSIPIILVTQIITVVVISLSTIFRWIVMVSDPTIKLNDKATTDEFNYADMYFEVEIFSFQSLVHNRELQKVSIPFFLYLLLKGVILFTVLLTFIVLEAPPLYVRSIFRKLMCTFHAYFHASSTNISTAVVLEKWKTELREVFSPTKDFPNWIMTRSVKEMNKWTDLSNRSPPNYLVQLLSKPRTRHPQQTLLNKLQEIGKAKGYYYKLSCLSMAILVKVVALSVSFTLAEPILRATDEAFEIVYYIDKKVNVGNFQDGKKRRFAKFLLAQKNVHLTKKDSNTNNLGMSVPEALLSIKNEWKAFPDGLGKREMNIIRDFLRGQEYASTEELYEDLEQLFVDMLLFFLPQLPIVALKDVNESPIEFLEERARSALKVLCKLKLLEDKVQWLFPEGITTLMGPDDEEDNNSDQARGTENLNLVTPVVDQNGGNYVIQVPNAATSEIVETSSNV</sequence>
<evidence type="ECO:0000256" key="1">
    <source>
        <dbReference type="SAM" id="Phobius"/>
    </source>
</evidence>
<gene>
    <name evidence="2" type="ORF">Sjap_009472</name>
</gene>
<keyword evidence="1" id="KW-0812">Transmembrane</keyword>
<protein>
    <submittedName>
        <fullName evidence="2">Uncharacterized protein</fullName>
    </submittedName>
</protein>
<name>A0AAP0PBR7_9MAGN</name>
<feature type="transmembrane region" description="Helical" evidence="1">
    <location>
        <begin position="20"/>
        <end position="40"/>
    </location>
</feature>
<reference evidence="2 3" key="1">
    <citation type="submission" date="2024-01" db="EMBL/GenBank/DDBJ databases">
        <title>Genome assemblies of Stephania.</title>
        <authorList>
            <person name="Yang L."/>
        </authorList>
    </citation>
    <scope>NUCLEOTIDE SEQUENCE [LARGE SCALE GENOMIC DNA]</scope>
    <source>
        <strain evidence="2">QJT</strain>
        <tissue evidence="2">Leaf</tissue>
    </source>
</reference>
<feature type="transmembrane region" description="Helical" evidence="1">
    <location>
        <begin position="148"/>
        <end position="170"/>
    </location>
</feature>
<feature type="transmembrane region" description="Helical" evidence="1">
    <location>
        <begin position="89"/>
        <end position="108"/>
    </location>
</feature>
<dbReference type="PANTHER" id="PTHR35307">
    <property type="entry name" value="PROTEIN, PUTATIVE-RELATED"/>
    <property type="match status" value="1"/>
</dbReference>
<organism evidence="2 3">
    <name type="scientific">Stephania japonica</name>
    <dbReference type="NCBI Taxonomy" id="461633"/>
    <lineage>
        <taxon>Eukaryota</taxon>
        <taxon>Viridiplantae</taxon>
        <taxon>Streptophyta</taxon>
        <taxon>Embryophyta</taxon>
        <taxon>Tracheophyta</taxon>
        <taxon>Spermatophyta</taxon>
        <taxon>Magnoliopsida</taxon>
        <taxon>Ranunculales</taxon>
        <taxon>Menispermaceae</taxon>
        <taxon>Menispermoideae</taxon>
        <taxon>Cissampelideae</taxon>
        <taxon>Stephania</taxon>
    </lineage>
</organism>
<evidence type="ECO:0000313" key="2">
    <source>
        <dbReference type="EMBL" id="KAK9138878.1"/>
    </source>
</evidence>
<proteinExistence type="predicted"/>
<accession>A0AAP0PBR7</accession>
<feature type="transmembrane region" description="Helical" evidence="1">
    <location>
        <begin position="331"/>
        <end position="352"/>
    </location>
</feature>
<keyword evidence="1" id="KW-0472">Membrane</keyword>
<dbReference type="AlphaFoldDB" id="A0AAP0PBR7"/>
<dbReference type="Proteomes" id="UP001417504">
    <property type="component" value="Unassembled WGS sequence"/>
</dbReference>
<feature type="transmembrane region" description="Helical" evidence="1">
    <location>
        <begin position="52"/>
        <end position="69"/>
    </location>
</feature>
<feature type="transmembrane region" description="Helical" evidence="1">
    <location>
        <begin position="259"/>
        <end position="283"/>
    </location>
</feature>
<comment type="caution">
    <text evidence="2">The sequence shown here is derived from an EMBL/GenBank/DDBJ whole genome shotgun (WGS) entry which is preliminary data.</text>
</comment>
<feature type="transmembrane region" description="Helical" evidence="1">
    <location>
        <begin position="120"/>
        <end position="142"/>
    </location>
</feature>